<accession>A0A553K0Q8</accession>
<dbReference type="EMBL" id="VKKG01000003">
    <property type="protein sequence ID" value="TRY18282.1"/>
    <property type="molecule type" value="Genomic_DNA"/>
</dbReference>
<evidence type="ECO:0000256" key="2">
    <source>
        <dbReference type="SAM" id="Phobius"/>
    </source>
</evidence>
<proteinExistence type="predicted"/>
<gene>
    <name evidence="3" type="ORF">FOJ82_09615</name>
</gene>
<organism evidence="3 4">
    <name type="scientific">Tessaracoccus rhinocerotis</name>
    <dbReference type="NCBI Taxonomy" id="1689449"/>
    <lineage>
        <taxon>Bacteria</taxon>
        <taxon>Bacillati</taxon>
        <taxon>Actinomycetota</taxon>
        <taxon>Actinomycetes</taxon>
        <taxon>Propionibacteriales</taxon>
        <taxon>Propionibacteriaceae</taxon>
        <taxon>Tessaracoccus</taxon>
    </lineage>
</organism>
<protein>
    <submittedName>
        <fullName evidence="3">Uncharacterized protein</fullName>
    </submittedName>
</protein>
<keyword evidence="2" id="KW-0472">Membrane</keyword>
<feature type="compositionally biased region" description="Low complexity" evidence="1">
    <location>
        <begin position="126"/>
        <end position="139"/>
    </location>
</feature>
<feature type="transmembrane region" description="Helical" evidence="2">
    <location>
        <begin position="6"/>
        <end position="25"/>
    </location>
</feature>
<feature type="compositionally biased region" description="Low complexity" evidence="1">
    <location>
        <begin position="214"/>
        <end position="227"/>
    </location>
</feature>
<feature type="compositionally biased region" description="Polar residues" evidence="1">
    <location>
        <begin position="105"/>
        <end position="115"/>
    </location>
</feature>
<keyword evidence="2" id="KW-0812">Transmembrane</keyword>
<dbReference type="AlphaFoldDB" id="A0A553K0Q8"/>
<sequence length="293" mass="30981">MADWPLWVWVLIAVIALIIIVAIIFGTRRTDDVDAGGPFAREQPTDVDPLTPRRGVAADPVTEPEAFEQEPVAPGRRADKSLVDEDEETLTGPLAVPAEAGAGVSQDTPSATQAPSDDLRAAPQPTEDFAAEAATETTDGLGGATRTPEQEWTGDTAGDPPPQRLEDSYVPEEPVVAAPDDKATEEPEAYYETPQGDDGTEVEPESVADEGRAVEAVPETAPAPATESPQERPLPPADIGSPDDNDPPEKDFVPPKHADGADYGDPVGDVDADDNVPRDDLGRRLDPYGNPVD</sequence>
<evidence type="ECO:0000313" key="4">
    <source>
        <dbReference type="Proteomes" id="UP000317638"/>
    </source>
</evidence>
<dbReference type="RefSeq" id="WP_143938258.1">
    <property type="nucleotide sequence ID" value="NZ_VKKG01000003.1"/>
</dbReference>
<keyword evidence="4" id="KW-1185">Reference proteome</keyword>
<evidence type="ECO:0000256" key="1">
    <source>
        <dbReference type="SAM" id="MobiDB-lite"/>
    </source>
</evidence>
<dbReference type="Proteomes" id="UP000317638">
    <property type="component" value="Unassembled WGS sequence"/>
</dbReference>
<feature type="compositionally biased region" description="Basic and acidic residues" evidence="1">
    <location>
        <begin position="275"/>
        <end position="286"/>
    </location>
</feature>
<feature type="compositionally biased region" description="Acidic residues" evidence="1">
    <location>
        <begin position="198"/>
        <end position="208"/>
    </location>
</feature>
<evidence type="ECO:0000313" key="3">
    <source>
        <dbReference type="EMBL" id="TRY18282.1"/>
    </source>
</evidence>
<name>A0A553K0Q8_9ACTN</name>
<comment type="caution">
    <text evidence="3">The sequence shown here is derived from an EMBL/GenBank/DDBJ whole genome shotgun (WGS) entry which is preliminary data.</text>
</comment>
<keyword evidence="2" id="KW-1133">Transmembrane helix</keyword>
<reference evidence="3 4" key="1">
    <citation type="submission" date="2019-07" db="EMBL/GenBank/DDBJ databases">
        <authorList>
            <person name="Zhou L.-Y."/>
        </authorList>
    </citation>
    <scope>NUCLEOTIDE SEQUENCE [LARGE SCALE GENOMIC DNA]</scope>
    <source>
        <strain evidence="3 4">YIM 101269</strain>
    </source>
</reference>
<feature type="region of interest" description="Disordered" evidence="1">
    <location>
        <begin position="36"/>
        <end position="293"/>
    </location>
</feature>
<feature type="compositionally biased region" description="Basic and acidic residues" evidence="1">
    <location>
        <begin position="247"/>
        <end position="260"/>
    </location>
</feature>